<protein>
    <submittedName>
        <fullName evidence="1">Uncharacterized protein</fullName>
    </submittedName>
</protein>
<dbReference type="Proteomes" id="UP001241758">
    <property type="component" value="Unassembled WGS sequence"/>
</dbReference>
<organism evidence="1 2">
    <name type="scientific">Actinoplanes sandaracinus</name>
    <dbReference type="NCBI Taxonomy" id="3045177"/>
    <lineage>
        <taxon>Bacteria</taxon>
        <taxon>Bacillati</taxon>
        <taxon>Actinomycetota</taxon>
        <taxon>Actinomycetes</taxon>
        <taxon>Micromonosporales</taxon>
        <taxon>Micromonosporaceae</taxon>
        <taxon>Actinoplanes</taxon>
    </lineage>
</organism>
<gene>
    <name evidence="1" type="ORF">QLQ12_36285</name>
</gene>
<keyword evidence="2" id="KW-1185">Reference proteome</keyword>
<evidence type="ECO:0000313" key="2">
    <source>
        <dbReference type="Proteomes" id="UP001241758"/>
    </source>
</evidence>
<dbReference type="EMBL" id="JASCTH010000029">
    <property type="protein sequence ID" value="MDI6104064.1"/>
    <property type="molecule type" value="Genomic_DNA"/>
</dbReference>
<name>A0ABT6WWE0_9ACTN</name>
<evidence type="ECO:0000313" key="1">
    <source>
        <dbReference type="EMBL" id="MDI6104064.1"/>
    </source>
</evidence>
<reference evidence="1 2" key="1">
    <citation type="submission" date="2023-05" db="EMBL/GenBank/DDBJ databases">
        <title>Actinoplanes sp. NEAU-A12 genome sequencing.</title>
        <authorList>
            <person name="Wang Z.-S."/>
        </authorList>
    </citation>
    <scope>NUCLEOTIDE SEQUENCE [LARGE SCALE GENOMIC DNA]</scope>
    <source>
        <strain evidence="1 2">NEAU-A12</strain>
    </source>
</reference>
<proteinExistence type="predicted"/>
<accession>A0ABT6WWE0</accession>
<comment type="caution">
    <text evidence="1">The sequence shown here is derived from an EMBL/GenBank/DDBJ whole genome shotgun (WGS) entry which is preliminary data.</text>
</comment>
<sequence>MNEHYRRLLEVWMRKQGVSFRAEVTQRFQFLVDEYGLDGPDYSEVLLPSATYSGAGLAISIFLQDDTRDGAGRRISVRVQLDTDEGPVQADLDELVEAAVFAPRHTVGSKAHTGEAVRATLDDNAQWIRRLWPILRGPEALDTLRTATRFETDKGGNPKRRAKGIKWKYK</sequence>